<sequence>ASSRASITIRDILAASQWHPVPQCGYKCMSCCRVFPVLWSLKIHIQHSSQEGYSCKVYYRRLKALWEKEHKEHKEQEAAAPRA</sequence>
<protein>
    <submittedName>
        <fullName evidence="1">SPT46 protein</fullName>
    </submittedName>
</protein>
<dbReference type="OrthoDB" id="8898641at2759"/>
<dbReference type="Proteomes" id="UP000557271">
    <property type="component" value="Unassembled WGS sequence"/>
</dbReference>
<comment type="caution">
    <text evidence="1">The sequence shown here is derived from an EMBL/GenBank/DDBJ whole genome shotgun (WGS) entry which is preliminary data.</text>
</comment>
<feature type="non-terminal residue" evidence="1">
    <location>
        <position position="83"/>
    </location>
</feature>
<dbReference type="EMBL" id="VZSF01003006">
    <property type="protein sequence ID" value="NWY52816.1"/>
    <property type="molecule type" value="Genomic_DNA"/>
</dbReference>
<evidence type="ECO:0000313" key="1">
    <source>
        <dbReference type="EMBL" id="NWY52816.1"/>
    </source>
</evidence>
<feature type="non-terminal residue" evidence="1">
    <location>
        <position position="1"/>
    </location>
</feature>
<dbReference type="InterPro" id="IPR040879">
    <property type="entry name" value="Spt46-like"/>
</dbReference>
<reference evidence="1 2" key="1">
    <citation type="submission" date="2019-09" db="EMBL/GenBank/DDBJ databases">
        <title>Bird 10,000 Genomes (B10K) Project - Family phase.</title>
        <authorList>
            <person name="Zhang G."/>
        </authorList>
    </citation>
    <scope>NUCLEOTIDE SEQUENCE [LARGE SCALE GENOMIC DNA]</scope>
    <source>
        <strain evidence="1">B10K-UC-030-51</strain>
    </source>
</reference>
<dbReference type="GO" id="GO:0031965">
    <property type="term" value="C:nuclear membrane"/>
    <property type="evidence" value="ECO:0007669"/>
    <property type="project" value="TreeGrafter"/>
</dbReference>
<name>A0A7K7F6A8_CHIMN</name>
<keyword evidence="2" id="KW-1185">Reference proteome</keyword>
<dbReference type="AlphaFoldDB" id="A0A7K7F6A8"/>
<dbReference type="PANTHER" id="PTHR33517:SF4">
    <property type="entry name" value="SPERMATOGENESIS-ASSOCIATED PROTEIN 46"/>
    <property type="match status" value="1"/>
</dbReference>
<organism evidence="1 2">
    <name type="scientific">Chionis minor</name>
    <name type="common">Black-faced sheathbill</name>
    <dbReference type="NCBI Taxonomy" id="227182"/>
    <lineage>
        <taxon>Eukaryota</taxon>
        <taxon>Metazoa</taxon>
        <taxon>Chordata</taxon>
        <taxon>Craniata</taxon>
        <taxon>Vertebrata</taxon>
        <taxon>Euteleostomi</taxon>
        <taxon>Archelosauria</taxon>
        <taxon>Archosauria</taxon>
        <taxon>Dinosauria</taxon>
        <taxon>Saurischia</taxon>
        <taxon>Theropoda</taxon>
        <taxon>Coelurosauria</taxon>
        <taxon>Aves</taxon>
        <taxon>Neognathae</taxon>
        <taxon>Neoaves</taxon>
        <taxon>Charadriiformes</taxon>
        <taxon>Chionididae</taxon>
        <taxon>Chionis</taxon>
    </lineage>
</organism>
<accession>A0A7K7F6A8</accession>
<evidence type="ECO:0000313" key="2">
    <source>
        <dbReference type="Proteomes" id="UP000557271"/>
    </source>
</evidence>
<dbReference type="Pfam" id="PF17734">
    <property type="entry name" value="Spt46"/>
    <property type="match status" value="1"/>
</dbReference>
<dbReference type="PANTHER" id="PTHR33517">
    <property type="entry name" value="PROTEIN FAM170B-RELATED"/>
    <property type="match status" value="1"/>
</dbReference>
<proteinExistence type="predicted"/>
<gene>
    <name evidence="1" type="primary">Spata46</name>
    <name evidence="1" type="ORF">CHIMIN_R11879</name>
</gene>
<dbReference type="GO" id="GO:0009566">
    <property type="term" value="P:fertilization"/>
    <property type="evidence" value="ECO:0007669"/>
    <property type="project" value="TreeGrafter"/>
</dbReference>